<proteinExistence type="predicted"/>
<dbReference type="EMBL" id="CM037153">
    <property type="protein sequence ID" value="KAH7857565.1"/>
    <property type="molecule type" value="Genomic_DNA"/>
</dbReference>
<evidence type="ECO:0000313" key="2">
    <source>
        <dbReference type="Proteomes" id="UP000828048"/>
    </source>
</evidence>
<organism evidence="1 2">
    <name type="scientific">Vaccinium darrowii</name>
    <dbReference type="NCBI Taxonomy" id="229202"/>
    <lineage>
        <taxon>Eukaryota</taxon>
        <taxon>Viridiplantae</taxon>
        <taxon>Streptophyta</taxon>
        <taxon>Embryophyta</taxon>
        <taxon>Tracheophyta</taxon>
        <taxon>Spermatophyta</taxon>
        <taxon>Magnoliopsida</taxon>
        <taxon>eudicotyledons</taxon>
        <taxon>Gunneridae</taxon>
        <taxon>Pentapetalae</taxon>
        <taxon>asterids</taxon>
        <taxon>Ericales</taxon>
        <taxon>Ericaceae</taxon>
        <taxon>Vaccinioideae</taxon>
        <taxon>Vaccinieae</taxon>
        <taxon>Vaccinium</taxon>
    </lineage>
</organism>
<name>A0ACB7YVF9_9ERIC</name>
<evidence type="ECO:0000313" key="1">
    <source>
        <dbReference type="EMBL" id="KAH7857565.1"/>
    </source>
</evidence>
<dbReference type="Proteomes" id="UP000828048">
    <property type="component" value="Chromosome 3"/>
</dbReference>
<protein>
    <submittedName>
        <fullName evidence="1">Uncharacterized protein</fullName>
    </submittedName>
</protein>
<reference evidence="1 2" key="1">
    <citation type="journal article" date="2021" name="Hortic Res">
        <title>High-quality reference genome and annotation aids understanding of berry development for evergreen blueberry (Vaccinium darrowii).</title>
        <authorList>
            <person name="Yu J."/>
            <person name="Hulse-Kemp A.M."/>
            <person name="Babiker E."/>
            <person name="Staton M."/>
        </authorList>
    </citation>
    <scope>NUCLEOTIDE SEQUENCE [LARGE SCALE GENOMIC DNA]</scope>
    <source>
        <strain evidence="2">cv. NJ 8807/NJ 8810</strain>
        <tissue evidence="1">Young leaf</tissue>
    </source>
</reference>
<comment type="caution">
    <text evidence="1">The sequence shown here is derived from an EMBL/GenBank/DDBJ whole genome shotgun (WGS) entry which is preliminary data.</text>
</comment>
<gene>
    <name evidence="1" type="ORF">Vadar_014063</name>
</gene>
<sequence length="312" mass="35730">MNQPSILSSKSTLPKTSDNKNAKPKSPKPKSPSHTDIVLTTVFDRLLSLKRKGDETDPFVHPSKRANPLSLQNESPMPSHQLQGNQATRRVCKRGRPTKALKNLSLLGEIVEFSLVEVSISQSPVESGDASMAEVKDKDWVLVVVPKQPQFQWETLESFRRRLHFAGFYYVDPVGLSGDLALWWKDNVDIDVHFKSKNLLRCNVSWPSNASRWLATFIYAPPSWNQRAIFWDTMRKIHEENKYPWICVEDFNEVGFIWEKQGGNECNRARIEQFQQMLSDCDFMDLEFKGQAYTWSNNQGGANNIRDALIGQ</sequence>
<keyword evidence="2" id="KW-1185">Reference proteome</keyword>
<accession>A0ACB7YVF9</accession>